<feature type="domain" description="Type I restriction modification DNA specificity" evidence="11">
    <location>
        <begin position="446"/>
        <end position="597"/>
    </location>
</feature>
<feature type="domain" description="DNA methylase adenine-specific" evidence="12">
    <location>
        <begin position="132"/>
        <end position="438"/>
    </location>
</feature>
<dbReference type="PANTHER" id="PTHR42933:SF3">
    <property type="entry name" value="TYPE I RESTRICTION ENZYME MJAVIII METHYLASE SUBUNIT"/>
    <property type="match status" value="1"/>
</dbReference>
<dbReference type="PANTHER" id="PTHR42933">
    <property type="entry name" value="SLR6095 PROTEIN"/>
    <property type="match status" value="1"/>
</dbReference>
<dbReference type="CDD" id="cd02440">
    <property type="entry name" value="AdoMet_MTases"/>
    <property type="match status" value="1"/>
</dbReference>
<evidence type="ECO:0000256" key="8">
    <source>
        <dbReference type="ARBA" id="ARBA00023125"/>
    </source>
</evidence>
<feature type="coiled-coil region" evidence="10">
    <location>
        <begin position="575"/>
        <end position="606"/>
    </location>
</feature>
<dbReference type="Pfam" id="PF01420">
    <property type="entry name" value="Methylase_S"/>
    <property type="match status" value="1"/>
</dbReference>
<evidence type="ECO:0000256" key="9">
    <source>
        <dbReference type="ARBA" id="ARBA00047942"/>
    </source>
</evidence>
<evidence type="ECO:0000313" key="13">
    <source>
        <dbReference type="EMBL" id="RFZ75602.1"/>
    </source>
</evidence>
<evidence type="ECO:0000256" key="6">
    <source>
        <dbReference type="ARBA" id="ARBA00022691"/>
    </source>
</evidence>
<protein>
    <recommendedName>
        <fullName evidence="3">site-specific DNA-methyltransferase (adenine-specific)</fullName>
        <ecNumber evidence="3">2.1.1.72</ecNumber>
    </recommendedName>
</protein>
<dbReference type="Pfam" id="PF02384">
    <property type="entry name" value="N6_Mtase"/>
    <property type="match status" value="1"/>
</dbReference>
<evidence type="ECO:0000259" key="12">
    <source>
        <dbReference type="Pfam" id="PF02384"/>
    </source>
</evidence>
<comment type="similarity">
    <text evidence="1">Belongs to the N(4)/N(6)-methyltransferase family.</text>
</comment>
<keyword evidence="6" id="KW-0949">S-adenosyl-L-methionine</keyword>
<dbReference type="OrthoDB" id="9814572at2"/>
<dbReference type="Gene3D" id="3.90.220.20">
    <property type="entry name" value="DNA methylase specificity domains"/>
    <property type="match status" value="1"/>
</dbReference>
<dbReference type="Gene3D" id="1.20.1260.30">
    <property type="match status" value="1"/>
</dbReference>
<keyword evidence="4" id="KW-0489">Methyltransferase</keyword>
<gene>
    <name evidence="13" type="ORF">DS742_28135</name>
</gene>
<dbReference type="InterPro" id="IPR003356">
    <property type="entry name" value="DNA_methylase_A-5"/>
</dbReference>
<keyword evidence="10" id="KW-0175">Coiled coil</keyword>
<dbReference type="GO" id="GO:0008170">
    <property type="term" value="F:N-methyltransferase activity"/>
    <property type="evidence" value="ECO:0007669"/>
    <property type="project" value="InterPro"/>
</dbReference>
<dbReference type="PRINTS" id="PR00507">
    <property type="entry name" value="N12N6MTFRASE"/>
</dbReference>
<evidence type="ECO:0000256" key="1">
    <source>
        <dbReference type="ARBA" id="ARBA00006594"/>
    </source>
</evidence>
<evidence type="ECO:0000256" key="3">
    <source>
        <dbReference type="ARBA" id="ARBA00011900"/>
    </source>
</evidence>
<dbReference type="InterPro" id="IPR029063">
    <property type="entry name" value="SAM-dependent_MTases_sf"/>
</dbReference>
<dbReference type="AlphaFoldDB" id="A0A3E2N3Q4"/>
<accession>A0A3E2N3Q4</accession>
<name>A0A3E2N3Q4_9FIRM</name>
<dbReference type="InterPro" id="IPR051537">
    <property type="entry name" value="DNA_Adenine_Mtase"/>
</dbReference>
<dbReference type="EMBL" id="QOHO01000138">
    <property type="protein sequence ID" value="RFZ75602.1"/>
    <property type="molecule type" value="Genomic_DNA"/>
</dbReference>
<reference evidence="13 14" key="1">
    <citation type="submission" date="2018-07" db="EMBL/GenBank/DDBJ databases">
        <title>New species, Clostridium PI-S10-A1B.</title>
        <authorList>
            <person name="Krishna G."/>
            <person name="Summeta K."/>
            <person name="Shikha S."/>
            <person name="Prabhu P.B."/>
            <person name="Suresh K."/>
        </authorList>
    </citation>
    <scope>NUCLEOTIDE SEQUENCE [LARGE SCALE GENOMIC DNA]</scope>
    <source>
        <strain evidence="13 14">PI-S10-A1B</strain>
    </source>
</reference>
<keyword evidence="5" id="KW-0808">Transferase</keyword>
<evidence type="ECO:0000256" key="4">
    <source>
        <dbReference type="ARBA" id="ARBA00022603"/>
    </source>
</evidence>
<proteinExistence type="inferred from homology"/>
<evidence type="ECO:0000256" key="10">
    <source>
        <dbReference type="SAM" id="Coils"/>
    </source>
</evidence>
<dbReference type="GO" id="GO:0003677">
    <property type="term" value="F:DNA binding"/>
    <property type="evidence" value="ECO:0007669"/>
    <property type="project" value="UniProtKB-KW"/>
</dbReference>
<evidence type="ECO:0000313" key="14">
    <source>
        <dbReference type="Proteomes" id="UP000260680"/>
    </source>
</evidence>
<keyword evidence="7" id="KW-0680">Restriction system</keyword>
<comment type="caution">
    <text evidence="13">The sequence shown here is derived from an EMBL/GenBank/DDBJ whole genome shotgun (WGS) entry which is preliminary data.</text>
</comment>
<dbReference type="InterPro" id="IPR000055">
    <property type="entry name" value="Restrct_endonuc_typeI_TRD"/>
</dbReference>
<evidence type="ECO:0000256" key="7">
    <source>
        <dbReference type="ARBA" id="ARBA00022747"/>
    </source>
</evidence>
<dbReference type="Proteomes" id="UP000260680">
    <property type="component" value="Unassembled WGS sequence"/>
</dbReference>
<dbReference type="EC" id="2.1.1.72" evidence="3"/>
<keyword evidence="8" id="KW-0238">DNA-binding</keyword>
<dbReference type="Gene3D" id="3.40.50.150">
    <property type="entry name" value="Vaccinia Virus protein VP39"/>
    <property type="match status" value="1"/>
</dbReference>
<organism evidence="13 14">
    <name type="scientific">Lacrimispora amygdalina</name>
    <dbReference type="NCBI Taxonomy" id="253257"/>
    <lineage>
        <taxon>Bacteria</taxon>
        <taxon>Bacillati</taxon>
        <taxon>Bacillota</taxon>
        <taxon>Clostridia</taxon>
        <taxon>Lachnospirales</taxon>
        <taxon>Lachnospiraceae</taxon>
        <taxon>Lacrimispora</taxon>
    </lineage>
</organism>
<comment type="catalytic activity">
    <reaction evidence="9">
        <text>a 2'-deoxyadenosine in DNA + S-adenosyl-L-methionine = an N(6)-methyl-2'-deoxyadenosine in DNA + S-adenosyl-L-homocysteine + H(+)</text>
        <dbReference type="Rhea" id="RHEA:15197"/>
        <dbReference type="Rhea" id="RHEA-COMP:12418"/>
        <dbReference type="Rhea" id="RHEA-COMP:12419"/>
        <dbReference type="ChEBI" id="CHEBI:15378"/>
        <dbReference type="ChEBI" id="CHEBI:57856"/>
        <dbReference type="ChEBI" id="CHEBI:59789"/>
        <dbReference type="ChEBI" id="CHEBI:90615"/>
        <dbReference type="ChEBI" id="CHEBI:90616"/>
        <dbReference type="EC" id="2.1.1.72"/>
    </reaction>
</comment>
<evidence type="ECO:0000256" key="2">
    <source>
        <dbReference type="ARBA" id="ARBA00010923"/>
    </source>
</evidence>
<dbReference type="SUPFAM" id="SSF116734">
    <property type="entry name" value="DNA methylase specificity domain"/>
    <property type="match status" value="1"/>
</dbReference>
<evidence type="ECO:0000256" key="5">
    <source>
        <dbReference type="ARBA" id="ARBA00022679"/>
    </source>
</evidence>
<dbReference type="GO" id="GO:0032259">
    <property type="term" value="P:methylation"/>
    <property type="evidence" value="ECO:0007669"/>
    <property type="project" value="UniProtKB-KW"/>
</dbReference>
<sequence length="607" mass="69437">MLDVETKKIIDNARDILVGKLPAPNTQVEQITLAMLYKFMDDIDQESIEMGGVANYFSGTYEQYSWREIMKKSVSAQQRMNLYIEALEKFYIHPSLPKTFKEIFKNATVPYRDPEVLSLFLKEIDHLNYGDSEILGDGYEHLLSILGSQGELGQFRTPRNIIDFIVSVVKPSKTDTILDPACGTGGFLISAYKYILGSNENMGYDEKNAVLSNLVGYDIEPSMVRISDMNMYLHGCTSPNIIEYDTLTFDERWEEKYDVILANPPFFTPKGGITPHNKFSINSKKAEVLFSEYIMSHIARSGKGAFIVPEGIIANNQSAYVQLRKMMVENGLYAVIGLHPYVFKPYSGVSTLILFFDKRYRNRGEVYLRMIEEDGFEKGEGRLPTPDKNDLPECKIELEQFQKYLSGAITKEELSVSGTIVNSDIYDENYDFHPYSYYVPDPAPAKEIGKIFNIQKGTVQSSKREEGEYTFITASDTWLTHNEYTHDCEALIFVFGAGGSLGKVHYINGKFVTSDLCFVLTPKDPKRTNLKYYYAYFTANRKDIVKRLARGTNKKAINDTRLKSYSISYPDKAEQDRVGNEVQKMFDRIEELKKQIEHEYQKLETLI</sequence>
<dbReference type="InterPro" id="IPR002052">
    <property type="entry name" value="DNA_methylase_N6_adenine_CS"/>
</dbReference>
<dbReference type="GO" id="GO:0009307">
    <property type="term" value="P:DNA restriction-modification system"/>
    <property type="evidence" value="ECO:0007669"/>
    <property type="project" value="UniProtKB-KW"/>
</dbReference>
<dbReference type="SUPFAM" id="SSF53335">
    <property type="entry name" value="S-adenosyl-L-methionine-dependent methyltransferases"/>
    <property type="match status" value="1"/>
</dbReference>
<comment type="similarity">
    <text evidence="2">Belongs to the type-I restriction system S methylase family.</text>
</comment>
<evidence type="ECO:0000259" key="11">
    <source>
        <dbReference type="Pfam" id="PF01420"/>
    </source>
</evidence>
<dbReference type="InterPro" id="IPR044946">
    <property type="entry name" value="Restrct_endonuc_typeI_TRD_sf"/>
</dbReference>
<dbReference type="InterPro" id="IPR038333">
    <property type="entry name" value="T1MK-like_N_sf"/>
</dbReference>
<dbReference type="RefSeq" id="WP_117420213.1">
    <property type="nucleotide sequence ID" value="NZ_QOHO01000138.1"/>
</dbReference>
<dbReference type="GO" id="GO:0009007">
    <property type="term" value="F:site-specific DNA-methyltransferase (adenine-specific) activity"/>
    <property type="evidence" value="ECO:0007669"/>
    <property type="project" value="UniProtKB-EC"/>
</dbReference>
<dbReference type="PROSITE" id="PS00092">
    <property type="entry name" value="N6_MTASE"/>
    <property type="match status" value="1"/>
</dbReference>